<dbReference type="Gene3D" id="3.40.50.410">
    <property type="entry name" value="von Willebrand factor, type A domain"/>
    <property type="match status" value="2"/>
</dbReference>
<dbReference type="Pfam" id="PF13400">
    <property type="entry name" value="Tad"/>
    <property type="match status" value="1"/>
</dbReference>
<organism evidence="4 5">
    <name type="scientific">Nitratireductor basaltis</name>
    <dbReference type="NCBI Taxonomy" id="472175"/>
    <lineage>
        <taxon>Bacteria</taxon>
        <taxon>Pseudomonadati</taxon>
        <taxon>Pseudomonadota</taxon>
        <taxon>Alphaproteobacteria</taxon>
        <taxon>Hyphomicrobiales</taxon>
        <taxon>Phyllobacteriaceae</taxon>
        <taxon>Nitratireductor</taxon>
    </lineage>
</organism>
<keyword evidence="2" id="KW-1133">Transmembrane helix</keyword>
<feature type="domain" description="Putative Flp pilus-assembly TadG-like N-terminal" evidence="3">
    <location>
        <begin position="11"/>
        <end position="56"/>
    </location>
</feature>
<protein>
    <recommendedName>
        <fullName evidence="3">Putative Flp pilus-assembly TadG-like N-terminal domain-containing protein</fullName>
    </recommendedName>
</protein>
<dbReference type="EMBL" id="JMQM01000001">
    <property type="protein sequence ID" value="KFB10946.1"/>
    <property type="molecule type" value="Genomic_DNA"/>
</dbReference>
<evidence type="ECO:0000256" key="1">
    <source>
        <dbReference type="SAM" id="MobiDB-lite"/>
    </source>
</evidence>
<keyword evidence="5" id="KW-1185">Reference proteome</keyword>
<keyword evidence="2" id="KW-0472">Membrane</keyword>
<accession>A0A084UDB0</accession>
<evidence type="ECO:0000313" key="4">
    <source>
        <dbReference type="EMBL" id="KFB10946.1"/>
    </source>
</evidence>
<name>A0A084UDB0_9HYPH</name>
<evidence type="ECO:0000256" key="2">
    <source>
        <dbReference type="SAM" id="Phobius"/>
    </source>
</evidence>
<dbReference type="STRING" id="472175.EL18_01987"/>
<dbReference type="RefSeq" id="WP_036482331.1">
    <property type="nucleotide sequence ID" value="NZ_JMQM01000001.1"/>
</dbReference>
<reference evidence="4 5" key="1">
    <citation type="submission" date="2014-05" db="EMBL/GenBank/DDBJ databases">
        <title>Draft Genome Sequence of Nitratireductor basaltis Strain UMTGB225, A Marine Bacterium Isolated from Green Barrel Tunicate.</title>
        <authorList>
            <person name="Gan H.Y."/>
        </authorList>
    </citation>
    <scope>NUCLEOTIDE SEQUENCE [LARGE SCALE GENOMIC DNA]</scope>
    <source>
        <strain evidence="4 5">UMTGB225</strain>
    </source>
</reference>
<dbReference type="CDD" id="cd00198">
    <property type="entry name" value="vWFA"/>
    <property type="match status" value="1"/>
</dbReference>
<feature type="transmembrane region" description="Helical" evidence="2">
    <location>
        <begin position="12"/>
        <end position="32"/>
    </location>
</feature>
<gene>
    <name evidence="4" type="ORF">EL18_01987</name>
</gene>
<dbReference type="Proteomes" id="UP000053675">
    <property type="component" value="Unassembled WGS sequence"/>
</dbReference>
<dbReference type="PATRIC" id="fig|472175.3.peg.1994"/>
<feature type="region of interest" description="Disordered" evidence="1">
    <location>
        <begin position="359"/>
        <end position="380"/>
    </location>
</feature>
<dbReference type="eggNOG" id="COG4961">
    <property type="taxonomic scope" value="Bacteria"/>
</dbReference>
<keyword evidence="2" id="KW-0812">Transmembrane</keyword>
<dbReference type="SUPFAM" id="SSF53300">
    <property type="entry name" value="vWA-like"/>
    <property type="match status" value="1"/>
</dbReference>
<dbReference type="AlphaFoldDB" id="A0A084UDB0"/>
<evidence type="ECO:0000259" key="3">
    <source>
        <dbReference type="Pfam" id="PF13400"/>
    </source>
</evidence>
<proteinExistence type="predicted"/>
<comment type="caution">
    <text evidence="4">The sequence shown here is derived from an EMBL/GenBank/DDBJ whole genome shotgun (WGS) entry which is preliminary data.</text>
</comment>
<dbReference type="InterPro" id="IPR036465">
    <property type="entry name" value="vWFA_dom_sf"/>
</dbReference>
<sequence length="604" mass="66457">MLLKFLRDERGNYAMLTAIAMVPIMGCLAVAIDYTEASRQRQATLNALDAAGIATAVEISKGASDAEAEQFAHDFFLANLGPVKPENTELDVDLPDMSTGGGTLVLTADLKFKPYFYPAFQALRKVSGSGETDMAFSARSEIQLKNTIEVALVLDNSGSMDYKGSGSGKKRIDLLKEAAKELVSTLSKQAGSMKQINAPVQFGVVPFAASVNVGAKYKNASWMDTEGRSSSHHENFDWSDMSSGNKRVEKESGVWKKKGNGWPVTERDKPVSRFSVFDATMYHSWAGCVEIRPGKYGLSDAVPTTSNPDTLFVPMFAPDETDETWYSRPANNNWWKDYDYSKDIDDQARMKKYFDPTKARLDPRTLGPGRGPNLSCTTKPITPLTDVATKDGLTTIEKAIDEMEAGGATNVPDGLAWGWRVVSGPEPFKARPESERGNDKVVIVLTDGANTYYRPDSITAQEYSGSYYRYGGNDLANNESIYSSFGYARNKDGKSRIFEDTSVNKYDFSNDNYSKAMNDKMAEVCRNAKTDGNVIIMAVALDLDERDKTDKAQIDGLRDCVSTSRFRTDGNGNAAKLFWNATGANLSEKFKEIADELSNLRIVS</sequence>
<dbReference type="InterPro" id="IPR028087">
    <property type="entry name" value="Tad_N"/>
</dbReference>
<evidence type="ECO:0000313" key="5">
    <source>
        <dbReference type="Proteomes" id="UP000053675"/>
    </source>
</evidence>
<dbReference type="OrthoDB" id="7522752at2"/>